<name>A0ABV0J316_9CYAN</name>
<evidence type="ECO:0000313" key="2">
    <source>
        <dbReference type="Proteomes" id="UP001464891"/>
    </source>
</evidence>
<gene>
    <name evidence="1" type="ORF">NC998_03520</name>
</gene>
<evidence type="ECO:0008006" key="3">
    <source>
        <dbReference type="Google" id="ProtNLM"/>
    </source>
</evidence>
<dbReference type="Proteomes" id="UP001464891">
    <property type="component" value="Unassembled WGS sequence"/>
</dbReference>
<reference evidence="1 2" key="1">
    <citation type="submission" date="2022-04" db="EMBL/GenBank/DDBJ databases">
        <title>Positive selection, recombination, and allopatry shape intraspecific diversity of widespread and dominant cyanobacteria.</title>
        <authorList>
            <person name="Wei J."/>
            <person name="Shu W."/>
            <person name="Hu C."/>
        </authorList>
    </citation>
    <scope>NUCLEOTIDE SEQUENCE [LARGE SCALE GENOMIC DNA]</scope>
    <source>
        <strain evidence="1 2">GB2-A4</strain>
    </source>
</reference>
<organism evidence="1 2">
    <name type="scientific">Trichocoleus desertorum GB2-A4</name>
    <dbReference type="NCBI Taxonomy" id="2933944"/>
    <lineage>
        <taxon>Bacteria</taxon>
        <taxon>Bacillati</taxon>
        <taxon>Cyanobacteriota</taxon>
        <taxon>Cyanophyceae</taxon>
        <taxon>Leptolyngbyales</taxon>
        <taxon>Trichocoleusaceae</taxon>
        <taxon>Trichocoleus</taxon>
    </lineage>
</organism>
<sequence>MAIAKGKRPLYFENPETDKLLAMVLALAEEVSVLRDRLDTVERLAQAKGLLSHAEIDAYQPDPQAAAEREQQRAVYIARILRIVQADVEAIAPETPVEPATARSPA</sequence>
<dbReference type="RefSeq" id="WP_199298832.1">
    <property type="nucleotide sequence ID" value="NZ_JAMPKM010000001.1"/>
</dbReference>
<keyword evidence="2" id="KW-1185">Reference proteome</keyword>
<protein>
    <recommendedName>
        <fullName evidence="3">Mediator of RNA polymerase II transcription subunit 21</fullName>
    </recommendedName>
</protein>
<comment type="caution">
    <text evidence="1">The sequence shown here is derived from an EMBL/GenBank/DDBJ whole genome shotgun (WGS) entry which is preliminary data.</text>
</comment>
<evidence type="ECO:0000313" key="1">
    <source>
        <dbReference type="EMBL" id="MEP0816163.1"/>
    </source>
</evidence>
<proteinExistence type="predicted"/>
<accession>A0ABV0J316</accession>
<dbReference type="EMBL" id="JAMPKM010000001">
    <property type="protein sequence ID" value="MEP0816163.1"/>
    <property type="molecule type" value="Genomic_DNA"/>
</dbReference>